<evidence type="ECO:0000313" key="6">
    <source>
        <dbReference type="Proteomes" id="UP000001551"/>
    </source>
</evidence>
<dbReference type="InterPro" id="IPR001249">
    <property type="entry name" value="AcCoA_biotinCC"/>
</dbReference>
<dbReference type="Gene3D" id="2.40.50.100">
    <property type="match status" value="1"/>
</dbReference>
<gene>
    <name evidence="5" type="ordered locus">Ethha_2648</name>
</gene>
<evidence type="ECO:0000313" key="5">
    <source>
        <dbReference type="EMBL" id="ADU28141.1"/>
    </source>
</evidence>
<dbReference type="PRINTS" id="PR01071">
    <property type="entry name" value="ACOABIOTINCC"/>
</dbReference>
<dbReference type="AlphaFoldDB" id="E6U771"/>
<keyword evidence="3" id="KW-0444">Lipid biosynthesis</keyword>
<keyword evidence="3" id="KW-0443">Lipid metabolism</keyword>
<dbReference type="NCBIfam" id="TIGR00531">
    <property type="entry name" value="BCCP"/>
    <property type="match status" value="1"/>
</dbReference>
<dbReference type="PANTHER" id="PTHR45266">
    <property type="entry name" value="OXALOACETATE DECARBOXYLASE ALPHA CHAIN"/>
    <property type="match status" value="1"/>
</dbReference>
<proteinExistence type="predicted"/>
<keyword evidence="3" id="KW-0275">Fatty acid biosynthesis</keyword>
<dbReference type="STRING" id="663278.Ethha_2648"/>
<comment type="pathway">
    <text evidence="3">Lipid metabolism; fatty acid biosynthesis.</text>
</comment>
<dbReference type="UniPathway" id="UPA00094"/>
<dbReference type="eggNOG" id="COG0511">
    <property type="taxonomic scope" value="Bacteria"/>
</dbReference>
<dbReference type="RefSeq" id="WP_013486484.1">
    <property type="nucleotide sequence ID" value="NC_014828.1"/>
</dbReference>
<keyword evidence="6" id="KW-1185">Reference proteome</keyword>
<dbReference type="PROSITE" id="PS50968">
    <property type="entry name" value="BIOTINYL_LIPOYL"/>
    <property type="match status" value="1"/>
</dbReference>
<comment type="function">
    <text evidence="3">This protein is a component of the acetyl coenzyme A carboxylase complex; first, biotin carboxylase catalyzes the carboxylation of the carrier protein and then the transcarboxylase transfers the carboxyl group to form malonyl-CoA.</text>
</comment>
<evidence type="ECO:0000256" key="3">
    <source>
        <dbReference type="RuleBase" id="RU364072"/>
    </source>
</evidence>
<dbReference type="PANTHER" id="PTHR45266:SF3">
    <property type="entry name" value="OXALOACETATE DECARBOXYLASE ALPHA CHAIN"/>
    <property type="match status" value="1"/>
</dbReference>
<evidence type="ECO:0000256" key="1">
    <source>
        <dbReference type="ARBA" id="ARBA00017562"/>
    </source>
</evidence>
<dbReference type="SUPFAM" id="SSF51230">
    <property type="entry name" value="Single hybrid motif"/>
    <property type="match status" value="1"/>
</dbReference>
<keyword evidence="3" id="KW-0276">Fatty acid metabolism</keyword>
<dbReference type="InterPro" id="IPR000089">
    <property type="entry name" value="Biotin_lipoyl"/>
</dbReference>
<dbReference type="InterPro" id="IPR050709">
    <property type="entry name" value="Biotin_Carboxyl_Carrier/Decarb"/>
</dbReference>
<dbReference type="GO" id="GO:0003989">
    <property type="term" value="F:acetyl-CoA carboxylase activity"/>
    <property type="evidence" value="ECO:0007669"/>
    <property type="project" value="InterPro"/>
</dbReference>
<evidence type="ECO:0000259" key="4">
    <source>
        <dbReference type="PROSITE" id="PS50968"/>
    </source>
</evidence>
<dbReference type="InterPro" id="IPR011053">
    <property type="entry name" value="Single_hybrid_motif"/>
</dbReference>
<organism evidence="5 6">
    <name type="scientific">Ethanoligenens harbinense (strain DSM 18485 / JCM 12961 / CGMCC 1.5033 / YUAN-3)</name>
    <dbReference type="NCBI Taxonomy" id="663278"/>
    <lineage>
        <taxon>Bacteria</taxon>
        <taxon>Bacillati</taxon>
        <taxon>Bacillota</taxon>
        <taxon>Clostridia</taxon>
        <taxon>Eubacteriales</taxon>
        <taxon>Oscillospiraceae</taxon>
        <taxon>Ethanoligenens</taxon>
    </lineage>
</organism>
<dbReference type="Proteomes" id="UP000001551">
    <property type="component" value="Chromosome"/>
</dbReference>
<dbReference type="Pfam" id="PF00364">
    <property type="entry name" value="Biotin_lipoyl"/>
    <property type="match status" value="1"/>
</dbReference>
<feature type="domain" description="Lipoyl-binding" evidence="4">
    <location>
        <begin position="71"/>
        <end position="147"/>
    </location>
</feature>
<accession>E6U771</accession>
<dbReference type="GO" id="GO:0006633">
    <property type="term" value="P:fatty acid biosynthetic process"/>
    <property type="evidence" value="ECO:0007669"/>
    <property type="project" value="UniProtKB-UniPathway"/>
</dbReference>
<dbReference type="KEGG" id="eha:Ethha_2648"/>
<sequence>MELNIDFIKAIIDEVDRSGLSTLKLETEGFKLSVEKAQPMQVVSTPVAVPAAPAAAEPAADVQPAQADVCGNVVTSPIVGTFYASASPEKPAYVKVGQRVQKGDVLFIVESMKLMNEITSEYDGTVEEIYVRDGQSLEYGQPVLRIV</sequence>
<dbReference type="EMBL" id="CP002400">
    <property type="protein sequence ID" value="ADU28141.1"/>
    <property type="molecule type" value="Genomic_DNA"/>
</dbReference>
<evidence type="ECO:0000256" key="2">
    <source>
        <dbReference type="ARBA" id="ARBA00023267"/>
    </source>
</evidence>
<dbReference type="HOGENOM" id="CLU_016733_3_1_9"/>
<reference evidence="5 6" key="1">
    <citation type="submission" date="2010-12" db="EMBL/GenBank/DDBJ databases">
        <title>Complete sequence of Ethanoligenens harbinense YUAN-3.</title>
        <authorList>
            <person name="Lucas S."/>
            <person name="Copeland A."/>
            <person name="Lapidus A."/>
            <person name="Cheng J.-F."/>
            <person name="Bruce D."/>
            <person name="Goodwin L."/>
            <person name="Pitluck S."/>
            <person name="Chertkov O."/>
            <person name="Misra M."/>
            <person name="Detter J.C."/>
            <person name="Han C."/>
            <person name="Tapia R."/>
            <person name="Land M."/>
            <person name="Hauser L."/>
            <person name="Jeffries C."/>
            <person name="Kyrpides N."/>
            <person name="Ivanova N."/>
            <person name="Mikhailova N."/>
            <person name="Wang A."/>
            <person name="Mouttaki H."/>
            <person name="He Z."/>
            <person name="Zhou J."/>
            <person name="Hemme C.L."/>
            <person name="Woyke T."/>
        </authorList>
    </citation>
    <scope>NUCLEOTIDE SEQUENCE [LARGE SCALE GENOMIC DNA]</scope>
    <source>
        <strain evidence="6">DSM 18485 / JCM 12961 / CGMCC 1.5033 / YUAN-3</strain>
    </source>
</reference>
<dbReference type="CDD" id="cd06850">
    <property type="entry name" value="biotinyl_domain"/>
    <property type="match status" value="1"/>
</dbReference>
<keyword evidence="2 3" id="KW-0092">Biotin</keyword>
<dbReference type="GO" id="GO:0009317">
    <property type="term" value="C:acetyl-CoA carboxylase complex"/>
    <property type="evidence" value="ECO:0007669"/>
    <property type="project" value="InterPro"/>
</dbReference>
<name>E6U771_ETHHY</name>
<protein>
    <recommendedName>
        <fullName evidence="1 3">Biotin carboxyl carrier protein of acetyl-CoA carboxylase</fullName>
    </recommendedName>
</protein>